<dbReference type="EMBL" id="KQ982450">
    <property type="protein sequence ID" value="KYQ56194.1"/>
    <property type="molecule type" value="Genomic_DNA"/>
</dbReference>
<name>A0A151X789_9HYME</name>
<dbReference type="GO" id="GO:0050909">
    <property type="term" value="P:sensory perception of taste"/>
    <property type="evidence" value="ECO:0007669"/>
    <property type="project" value="InterPro"/>
</dbReference>
<dbReference type="GO" id="GO:0007165">
    <property type="term" value="P:signal transduction"/>
    <property type="evidence" value="ECO:0007669"/>
    <property type="project" value="UniProtKB-KW"/>
</dbReference>
<evidence type="ECO:0000256" key="3">
    <source>
        <dbReference type="ARBA" id="ARBA00022692"/>
    </source>
</evidence>
<dbReference type="Proteomes" id="UP000075809">
    <property type="component" value="Unassembled WGS sequence"/>
</dbReference>
<keyword evidence="2 8" id="KW-1003">Cell membrane</keyword>
<gene>
    <name evidence="9" type="ORF">ALC60_04807</name>
</gene>
<accession>A0A151X789</accession>
<sequence>IYRRNFKINSKSKTKRKRSRLFHAMDFQSLMYPNFTLSKILGIFPYRIKASSFEISKPRYILWTITICVICVYKLIVLYKFNLSEKNKTDIPKFISINFSIIYEIFLTVSSYILSGPQMRLLRTVSDISSKLPQQSYQKMSKLIHAKDIFGFFFHFWLAFMYFVYSGLNFTLLVQVNILYTTLLAFQIDMLYINCVSVVKACFKEIDDNIENLRELMMNNTPTWIHHQQRYPFLLMKLKAVKKQHLMISDTVQMLNVIFSPQILATIAQCFKQIVFYLYFNVVHWQNGISLNQDKIYSANFISFLAHYIIRLMLIAWACETSKNQAIKICTTVHDVLNSISDMRIKDELNLFSLQILHCDNTFSVKAVTVDATLLTAVISSVCTYLLILIQFLIMTHSCDSKTDTIKYTQAI</sequence>
<evidence type="ECO:0000256" key="1">
    <source>
        <dbReference type="ARBA" id="ARBA00004651"/>
    </source>
</evidence>
<comment type="subcellular location">
    <subcellularLocation>
        <location evidence="1 8">Cell membrane</location>
        <topology evidence="1 8">Multi-pass membrane protein</topology>
    </subcellularLocation>
</comment>
<dbReference type="AlphaFoldDB" id="A0A151X789"/>
<evidence type="ECO:0000313" key="9">
    <source>
        <dbReference type="EMBL" id="KYQ56194.1"/>
    </source>
</evidence>
<dbReference type="Pfam" id="PF08395">
    <property type="entry name" value="7tm_7"/>
    <property type="match status" value="1"/>
</dbReference>
<comment type="caution">
    <text evidence="8">Lacks conserved residue(s) required for the propagation of feature annotation.</text>
</comment>
<dbReference type="STRING" id="64791.A0A151X789"/>
<keyword evidence="5 8" id="KW-0472">Membrane</keyword>
<proteinExistence type="inferred from homology"/>
<keyword evidence="10" id="KW-1185">Reference proteome</keyword>
<protein>
    <recommendedName>
        <fullName evidence="8">Gustatory receptor</fullName>
    </recommendedName>
</protein>
<organism evidence="9 10">
    <name type="scientific">Mycetomoellerius zeteki</name>
    <dbReference type="NCBI Taxonomy" id="64791"/>
    <lineage>
        <taxon>Eukaryota</taxon>
        <taxon>Metazoa</taxon>
        <taxon>Ecdysozoa</taxon>
        <taxon>Arthropoda</taxon>
        <taxon>Hexapoda</taxon>
        <taxon>Insecta</taxon>
        <taxon>Pterygota</taxon>
        <taxon>Neoptera</taxon>
        <taxon>Endopterygota</taxon>
        <taxon>Hymenoptera</taxon>
        <taxon>Apocrita</taxon>
        <taxon>Aculeata</taxon>
        <taxon>Formicoidea</taxon>
        <taxon>Formicidae</taxon>
        <taxon>Myrmicinae</taxon>
        <taxon>Mycetomoellerius</taxon>
    </lineage>
</organism>
<evidence type="ECO:0000256" key="2">
    <source>
        <dbReference type="ARBA" id="ARBA00022475"/>
    </source>
</evidence>
<feature type="transmembrane region" description="Helical" evidence="8">
    <location>
        <begin position="60"/>
        <end position="82"/>
    </location>
</feature>
<evidence type="ECO:0000256" key="6">
    <source>
        <dbReference type="ARBA" id="ARBA00023170"/>
    </source>
</evidence>
<keyword evidence="3 8" id="KW-0812">Transmembrane</keyword>
<feature type="transmembrane region" description="Helical" evidence="8">
    <location>
        <begin position="372"/>
        <end position="394"/>
    </location>
</feature>
<keyword evidence="4 8" id="KW-1133">Transmembrane helix</keyword>
<keyword evidence="7 8" id="KW-0807">Transducer</keyword>
<comment type="function">
    <text evidence="8">Gustatory receptor which mediates acceptance or avoidance behavior, depending on its substrates.</text>
</comment>
<evidence type="ECO:0000256" key="7">
    <source>
        <dbReference type="ARBA" id="ARBA00023224"/>
    </source>
</evidence>
<dbReference type="GO" id="GO:0008049">
    <property type="term" value="P:male courtship behavior"/>
    <property type="evidence" value="ECO:0007669"/>
    <property type="project" value="TreeGrafter"/>
</dbReference>
<feature type="non-terminal residue" evidence="9">
    <location>
        <position position="1"/>
    </location>
</feature>
<feature type="transmembrane region" description="Helical" evidence="8">
    <location>
        <begin position="178"/>
        <end position="199"/>
    </location>
</feature>
<keyword evidence="6 8" id="KW-0675">Receptor</keyword>
<dbReference type="InterPro" id="IPR013604">
    <property type="entry name" value="7TM_chemorcpt"/>
</dbReference>
<dbReference type="GO" id="GO:0007635">
    <property type="term" value="P:chemosensory behavior"/>
    <property type="evidence" value="ECO:0007669"/>
    <property type="project" value="TreeGrafter"/>
</dbReference>
<feature type="transmembrane region" description="Helical" evidence="8">
    <location>
        <begin position="300"/>
        <end position="319"/>
    </location>
</feature>
<dbReference type="PANTHER" id="PTHR21143:SF133">
    <property type="entry name" value="GUSTATORY AND PHEROMONE RECEPTOR 32A-RELATED"/>
    <property type="match status" value="1"/>
</dbReference>
<dbReference type="PANTHER" id="PTHR21143">
    <property type="entry name" value="INVERTEBRATE GUSTATORY RECEPTOR"/>
    <property type="match status" value="1"/>
</dbReference>
<reference evidence="9 10" key="1">
    <citation type="submission" date="2015-09" db="EMBL/GenBank/DDBJ databases">
        <title>Trachymyrmex zeteki WGS genome.</title>
        <authorList>
            <person name="Nygaard S."/>
            <person name="Hu H."/>
            <person name="Boomsma J."/>
            <person name="Zhang G."/>
        </authorList>
    </citation>
    <scope>NUCLEOTIDE SEQUENCE [LARGE SCALE GENOMIC DNA]</scope>
    <source>
        <strain evidence="9">Tzet28-1</strain>
        <tissue evidence="9">Whole body</tissue>
    </source>
</reference>
<dbReference type="GO" id="GO:0030424">
    <property type="term" value="C:axon"/>
    <property type="evidence" value="ECO:0007669"/>
    <property type="project" value="TreeGrafter"/>
</dbReference>
<dbReference type="GO" id="GO:0043025">
    <property type="term" value="C:neuronal cell body"/>
    <property type="evidence" value="ECO:0007669"/>
    <property type="project" value="TreeGrafter"/>
</dbReference>
<comment type="similarity">
    <text evidence="8">Belongs to the insect chemoreceptor superfamily. Gustatory receptor (GR) family.</text>
</comment>
<evidence type="ECO:0000256" key="8">
    <source>
        <dbReference type="RuleBase" id="RU363108"/>
    </source>
</evidence>
<evidence type="ECO:0000313" key="10">
    <source>
        <dbReference type="Proteomes" id="UP000075809"/>
    </source>
</evidence>
<feature type="transmembrane region" description="Helical" evidence="8">
    <location>
        <begin position="94"/>
        <end position="114"/>
    </location>
</feature>
<dbReference type="GO" id="GO:0005886">
    <property type="term" value="C:plasma membrane"/>
    <property type="evidence" value="ECO:0007669"/>
    <property type="project" value="UniProtKB-SubCell"/>
</dbReference>
<evidence type="ECO:0000256" key="4">
    <source>
        <dbReference type="ARBA" id="ARBA00022989"/>
    </source>
</evidence>
<feature type="transmembrane region" description="Helical" evidence="8">
    <location>
        <begin position="149"/>
        <end position="172"/>
    </location>
</feature>
<evidence type="ECO:0000256" key="5">
    <source>
        <dbReference type="ARBA" id="ARBA00023136"/>
    </source>
</evidence>
<dbReference type="GO" id="GO:0030425">
    <property type="term" value="C:dendrite"/>
    <property type="evidence" value="ECO:0007669"/>
    <property type="project" value="TreeGrafter"/>
</dbReference>